<dbReference type="RefSeq" id="WP_342039131.1">
    <property type="nucleotide sequence ID" value="NZ_BAABBK010000023.1"/>
</dbReference>
<evidence type="ECO:0000313" key="2">
    <source>
        <dbReference type="Proteomes" id="UP001498935"/>
    </source>
</evidence>
<keyword evidence="2" id="KW-1185">Reference proteome</keyword>
<comment type="caution">
    <text evidence="1">The sequence shown here is derived from an EMBL/GenBank/DDBJ whole genome shotgun (WGS) entry which is preliminary data.</text>
</comment>
<gene>
    <name evidence="1" type="ORF">KACC15558_34550</name>
</gene>
<proteinExistence type="predicted"/>
<accession>A0ABP9U804</accession>
<dbReference type="EMBL" id="BAABNP010000025">
    <property type="protein sequence ID" value="GAA5342414.1"/>
    <property type="molecule type" value="Genomic_DNA"/>
</dbReference>
<sequence length="586" mass="66778">MPLKDGELIGLVNRLRAGWENEVVELKKAECENLEDKTTGTHVFALSNEGNLNGYRFEWLTFRVADARHVVGTTHLFDITLLQELKSHLHQWIGQWLTDHEADEIMHVGKCELPIKVPAARRGVPISRDDHYRASTSKRLVPLSFDEIRRRTISKDRSAEPIPNATLGNLAPAASVLARLWFTERYMSLIPPSNINAWDDVTFLSMARLTRDGLVTLTAFLLAGVETSKIQLTSYLAQTTWQLIGERRANRHFQLPLLLSTTALTKRIRIVQLRPLPLDKLVYREISKYDERGPLEVLYNCIAHRGYTRSSRIIVTDHADLIIFESVGEFFDDGPASDALSELTPWQHRKLFLVEAMTEQNRFDQMGYGIYRWTQDPVLRFFPLSNYRLSNTREMKLKSPGAVIDESDSQLLIVRSDHPLEYVLALDQVQGGTSISEKTVRHLRSDGSIDGRRLFHRITRYIIAATGATADNISYRPHADTQYTPRLTGLRRLQRHADHRDWRALLSAGHSQQQKASKLTNLLTKMRRDGIIDNGGTRTTLWCEPSCARDEGSQFAPPRKRDDDVRSISILTGSKRTRASPPLVSF</sequence>
<dbReference type="InterPro" id="IPR038475">
    <property type="entry name" value="RecG_C_sf"/>
</dbReference>
<dbReference type="Gene3D" id="3.30.565.60">
    <property type="match status" value="1"/>
</dbReference>
<protein>
    <recommendedName>
        <fullName evidence="3">Transcriptional regulator</fullName>
    </recommendedName>
</protein>
<evidence type="ECO:0008006" key="3">
    <source>
        <dbReference type="Google" id="ProtNLM"/>
    </source>
</evidence>
<dbReference type="Proteomes" id="UP001498935">
    <property type="component" value="Unassembled WGS sequence"/>
</dbReference>
<evidence type="ECO:0000313" key="1">
    <source>
        <dbReference type="EMBL" id="GAA5342414.1"/>
    </source>
</evidence>
<name>A0ABP9U804_9MICO</name>
<organism evidence="1 2">
    <name type="scientific">Brevibacterium ammoniilyticum</name>
    <dbReference type="NCBI Taxonomy" id="1046555"/>
    <lineage>
        <taxon>Bacteria</taxon>
        <taxon>Bacillati</taxon>
        <taxon>Actinomycetota</taxon>
        <taxon>Actinomycetes</taxon>
        <taxon>Micrococcales</taxon>
        <taxon>Brevibacteriaceae</taxon>
        <taxon>Brevibacterium</taxon>
    </lineage>
</organism>
<reference evidence="1 2" key="1">
    <citation type="submission" date="2024-02" db="EMBL/GenBank/DDBJ databases">
        <title>Characterization of antibiotic resistant novel bacterial strains and their environmental applications.</title>
        <authorList>
            <person name="Manzoor S."/>
            <person name="Abbas S."/>
            <person name="Arshad M."/>
            <person name="Li W.J."/>
            <person name="Ahmed I."/>
        </authorList>
    </citation>
    <scope>NUCLEOTIDE SEQUENCE [LARGE SCALE GENOMIC DNA]</scope>
    <source>
        <strain evidence="1 2">KACC 15558</strain>
    </source>
</reference>